<feature type="compositionally biased region" description="Polar residues" evidence="1">
    <location>
        <begin position="205"/>
        <end position="217"/>
    </location>
</feature>
<sequence length="405" mass="46151">MDSSIKQMPDKSIVDRQEWETVSILFPTNSGPDTNLCDYIGFDCKRLGERFLFPEQYDSASKEVRARLAMALKIAAAHAKVPLVERGWDMKRKQMRFECFRSRARGNKRKLEKNASSLEKKTRRSSSKRAPKGKQCVFRFHVYWLPEEKRWCLFGGTRGNCNTHCYHLPMEPSEVQKRLASINSKYNNAKSARDVTKGNAPPTVIGQSLELQTQDTGRGQMGNDHKELTEFPACQTIDSSAQCSLQKMRSGQLFGSNCTCGSSLVTVVHELARPSQQHGTNDGLERGEGGFCDETLDFPVDMEELNYFPEKVDESPYMHNLHLYQEMARLASFDQEAAELMTKLMREALEKMRIHVAERAGDAHFTDSRIRKERERHELRSSSYGPSEGSISSILPKKKRKDPPI</sequence>
<feature type="compositionally biased region" description="Basic residues" evidence="1">
    <location>
        <begin position="121"/>
        <end position="130"/>
    </location>
</feature>
<feature type="region of interest" description="Disordered" evidence="1">
    <location>
        <begin position="367"/>
        <end position="405"/>
    </location>
</feature>
<evidence type="ECO:0000313" key="2">
    <source>
        <dbReference type="EMBL" id="CAG9277235.1"/>
    </source>
</evidence>
<reference evidence="2" key="1">
    <citation type="submission" date="2022-02" db="EMBL/GenBank/DDBJ databases">
        <authorList>
            <person name="Giguere J D."/>
        </authorList>
    </citation>
    <scope>NUCLEOTIDE SEQUENCE</scope>
    <source>
        <strain evidence="2">CCAP 1055/1</strain>
    </source>
</reference>
<feature type="region of interest" description="Disordered" evidence="1">
    <location>
        <begin position="109"/>
        <end position="130"/>
    </location>
</feature>
<accession>A0A8J9TDB9</accession>
<feature type="region of interest" description="Disordered" evidence="1">
    <location>
        <begin position="190"/>
        <end position="220"/>
    </location>
</feature>
<gene>
    <name evidence="2" type="ORF">PTTT1_LOCUS3186</name>
</gene>
<feature type="compositionally biased region" description="Basic residues" evidence="1">
    <location>
        <begin position="396"/>
        <end position="405"/>
    </location>
</feature>
<dbReference type="Proteomes" id="UP000836788">
    <property type="component" value="Chromosome 1"/>
</dbReference>
<feature type="compositionally biased region" description="Low complexity" evidence="1">
    <location>
        <begin position="381"/>
        <end position="394"/>
    </location>
</feature>
<dbReference type="EMBL" id="OU594942">
    <property type="protein sequence ID" value="CAG9277235.1"/>
    <property type="molecule type" value="Genomic_DNA"/>
</dbReference>
<feature type="compositionally biased region" description="Basic and acidic residues" evidence="1">
    <location>
        <begin position="367"/>
        <end position="380"/>
    </location>
</feature>
<evidence type="ECO:0000256" key="1">
    <source>
        <dbReference type="SAM" id="MobiDB-lite"/>
    </source>
</evidence>
<proteinExistence type="predicted"/>
<protein>
    <submittedName>
        <fullName evidence="2">Uncharacterized protein</fullName>
    </submittedName>
</protein>
<name>A0A8J9TDB9_PHATR</name>
<organism evidence="2">
    <name type="scientific">Phaeodactylum tricornutum</name>
    <name type="common">Diatom</name>
    <dbReference type="NCBI Taxonomy" id="2850"/>
    <lineage>
        <taxon>Eukaryota</taxon>
        <taxon>Sar</taxon>
        <taxon>Stramenopiles</taxon>
        <taxon>Ochrophyta</taxon>
        <taxon>Bacillariophyta</taxon>
        <taxon>Bacillariophyceae</taxon>
        <taxon>Bacillariophycidae</taxon>
        <taxon>Naviculales</taxon>
        <taxon>Phaeodactylaceae</taxon>
        <taxon>Phaeodactylum</taxon>
    </lineage>
</organism>
<dbReference type="AlphaFoldDB" id="A0A8J9TDB9"/>